<accession>A0A0C9MKS9</accession>
<dbReference type="PANTHER" id="PTHR12854">
    <property type="entry name" value="ATAXIN 2-RELATED"/>
    <property type="match status" value="1"/>
</dbReference>
<feature type="region of interest" description="Disordered" evidence="1">
    <location>
        <begin position="583"/>
        <end position="623"/>
    </location>
</feature>
<dbReference type="PANTHER" id="PTHR12854:SF7">
    <property type="entry name" value="ATAXIN-2 HOMOLOG"/>
    <property type="match status" value="1"/>
</dbReference>
<evidence type="ECO:0000313" key="4">
    <source>
        <dbReference type="Proteomes" id="UP000053815"/>
    </source>
</evidence>
<dbReference type="InterPro" id="IPR025852">
    <property type="entry name" value="SM_dom_ATX"/>
</dbReference>
<protein>
    <submittedName>
        <fullName evidence="3">Pab1 binding protein</fullName>
    </submittedName>
</protein>
<evidence type="ECO:0000256" key="1">
    <source>
        <dbReference type="SAM" id="MobiDB-lite"/>
    </source>
</evidence>
<feature type="compositionally biased region" description="Polar residues" evidence="1">
    <location>
        <begin position="351"/>
        <end position="361"/>
    </location>
</feature>
<feature type="compositionally biased region" description="Low complexity" evidence="1">
    <location>
        <begin position="450"/>
        <end position="516"/>
    </location>
</feature>
<name>A0A0C9MKS9_9FUNG</name>
<dbReference type="GO" id="GO:0003729">
    <property type="term" value="F:mRNA binding"/>
    <property type="evidence" value="ECO:0007669"/>
    <property type="project" value="TreeGrafter"/>
</dbReference>
<feature type="region of interest" description="Disordered" evidence="1">
    <location>
        <begin position="188"/>
        <end position="220"/>
    </location>
</feature>
<feature type="region of interest" description="Disordered" evidence="1">
    <location>
        <begin position="316"/>
        <end position="382"/>
    </location>
</feature>
<keyword evidence="4" id="KW-1185">Reference proteome</keyword>
<evidence type="ECO:0000313" key="3">
    <source>
        <dbReference type="EMBL" id="GAN08144.1"/>
    </source>
</evidence>
<dbReference type="EMBL" id="DF836480">
    <property type="protein sequence ID" value="GAN08144.1"/>
    <property type="molecule type" value="Genomic_DNA"/>
</dbReference>
<dbReference type="GO" id="GO:0010494">
    <property type="term" value="C:cytoplasmic stress granule"/>
    <property type="evidence" value="ECO:0007669"/>
    <property type="project" value="TreeGrafter"/>
</dbReference>
<feature type="region of interest" description="Disordered" evidence="1">
    <location>
        <begin position="790"/>
        <end position="832"/>
    </location>
</feature>
<gene>
    <name evidence="3" type="ORF">MAM1_0191d07651</name>
</gene>
<sequence>MSFSKSQGKKQESAQNGGGHQQKQQSRSNNSNKKWANNNNNNATAGTSRNNHASTTTGIEQDAATTKQLHDRMLFLLGNLIKQGTLVEATVKDGCKFKGIFHGASTEGDLGIALKLAQKIYDPNAPIDKAMTNPNPIKDTVLIFSNDLVEINAVNVDFTSSGGAETNDRNTFKTDTDISGRLDIKERELRRWTPTEEDDHDGSLEGGLDDNNAHGSGGSWDQFAANEKLFGLKTDFDEEIYTTPLNRSAPGYKDREKRAIKMANEIQKTTTTNVHMLEERGLAIDDSGMDEEDLYGAVVRESGSPSKYVPPALRKLQQQQQQQQAQKKEKPVATGNPLNKLITSDLPKAASNPSPIANLPTTRRESSEKNNNNNNNNEPPKRIEAEIATTFRHFAMMEKDKLHAKKQALQKKEKDGRLAELKAFHQSFKLNVPIPADLVPLLSKKKAPMSNEQVSSDSSNNSKNASSVKKTTTPPPTSSQHVTTTTTTPKTTTTAATAAKKASSPASSPAKASATTPAPPSPAPAAATSTTTTASSTATSNSFKFNVKASSFKPNPSAAAFVPGGGGATVASISPAPVHMGMPMPHHHTSTTTPEDSSHPHAFFGSGGVNGRSQTNKKSNGPMEHLTMTEAFVPSFIDKNIPASSIGPTWPFGHKSYRVQFSQFGYDEDVYSYPSPNYGYYPTQYRYPFPHHQMPYPQFVQPPPMPPGAYSPQMANVSPHGSPFPPPPPSAAAPPPQPPQQAPSQGYPSPQQRSPMVPQQMPPPQLYQYGGGAPMMMRYPPDMMMQRPVMVETVPYSPHHPQQQQQQQQHQQQQQQDTPVATDSGTNTPPSN</sequence>
<feature type="compositionally biased region" description="Low complexity" evidence="1">
    <location>
        <begin position="583"/>
        <end position="595"/>
    </location>
</feature>
<dbReference type="SMART" id="SM01272">
    <property type="entry name" value="LsmAD"/>
    <property type="match status" value="1"/>
</dbReference>
<reference evidence="3" key="1">
    <citation type="submission" date="2014-09" db="EMBL/GenBank/DDBJ databases">
        <title>Draft genome sequence of an oleaginous Mucoromycotina fungus Mucor ambiguus NBRC6742.</title>
        <authorList>
            <person name="Takeda I."/>
            <person name="Yamane N."/>
            <person name="Morita T."/>
            <person name="Tamano K."/>
            <person name="Machida M."/>
            <person name="Baker S."/>
            <person name="Koike H."/>
        </authorList>
    </citation>
    <scope>NUCLEOTIDE SEQUENCE</scope>
    <source>
        <strain evidence="3">NBRC 6742</strain>
    </source>
</reference>
<dbReference type="Proteomes" id="UP000053815">
    <property type="component" value="Unassembled WGS sequence"/>
</dbReference>
<feature type="region of interest" description="Disordered" evidence="1">
    <location>
        <begin position="704"/>
        <end position="769"/>
    </location>
</feature>
<dbReference type="InterPro" id="IPR009604">
    <property type="entry name" value="LsmAD_domain"/>
</dbReference>
<dbReference type="GO" id="GO:0034063">
    <property type="term" value="P:stress granule assembly"/>
    <property type="evidence" value="ECO:0007669"/>
    <property type="project" value="TreeGrafter"/>
</dbReference>
<feature type="compositionally biased region" description="Pro residues" evidence="1">
    <location>
        <begin position="722"/>
        <end position="741"/>
    </location>
</feature>
<dbReference type="OrthoDB" id="2275718at2759"/>
<feature type="compositionally biased region" description="Low complexity" evidence="1">
    <location>
        <begin position="21"/>
        <end position="51"/>
    </location>
</feature>
<feature type="region of interest" description="Disordered" evidence="1">
    <location>
        <begin position="448"/>
        <end position="538"/>
    </location>
</feature>
<dbReference type="InterPro" id="IPR045117">
    <property type="entry name" value="ATXN2-like"/>
</dbReference>
<dbReference type="Pfam" id="PF06741">
    <property type="entry name" value="LsmAD"/>
    <property type="match status" value="1"/>
</dbReference>
<evidence type="ECO:0000259" key="2">
    <source>
        <dbReference type="SMART" id="SM01272"/>
    </source>
</evidence>
<dbReference type="Pfam" id="PF14438">
    <property type="entry name" value="SM-ATX"/>
    <property type="match status" value="1"/>
</dbReference>
<feature type="compositionally biased region" description="Low complexity" evidence="1">
    <location>
        <begin position="799"/>
        <end position="816"/>
    </location>
</feature>
<feature type="compositionally biased region" description="Low complexity" evidence="1">
    <location>
        <begin position="524"/>
        <end position="538"/>
    </location>
</feature>
<feature type="region of interest" description="Disordered" evidence="1">
    <location>
        <begin position="1"/>
        <end position="56"/>
    </location>
</feature>
<dbReference type="AlphaFoldDB" id="A0A0C9MKS9"/>
<dbReference type="STRING" id="91626.A0A0C9MKS9"/>
<feature type="domain" description="LsmAD" evidence="2">
    <location>
        <begin position="230"/>
        <end position="301"/>
    </location>
</feature>
<feature type="compositionally biased region" description="Polar residues" evidence="1">
    <location>
        <begin position="817"/>
        <end position="832"/>
    </location>
</feature>
<proteinExistence type="predicted"/>
<organism evidence="3">
    <name type="scientific">Mucor ambiguus</name>
    <dbReference type="NCBI Taxonomy" id="91626"/>
    <lineage>
        <taxon>Eukaryota</taxon>
        <taxon>Fungi</taxon>
        <taxon>Fungi incertae sedis</taxon>
        <taxon>Mucoromycota</taxon>
        <taxon>Mucoromycotina</taxon>
        <taxon>Mucoromycetes</taxon>
        <taxon>Mucorales</taxon>
        <taxon>Mucorineae</taxon>
        <taxon>Mucoraceae</taxon>
        <taxon>Mucor</taxon>
    </lineage>
</organism>
<feature type="compositionally biased region" description="Low complexity" evidence="1">
    <location>
        <begin position="742"/>
        <end position="759"/>
    </location>
</feature>